<dbReference type="Proteomes" id="UP000267654">
    <property type="component" value="Unassembled WGS sequence"/>
</dbReference>
<comment type="function">
    <text evidence="4 5 6">Catalyzes the transfer of endogenously produced octanoic acid from octanoyl-acyl-carrier-protein onto the lipoyl domains of lipoate-dependent enzymes. Lipoyl-ACP can also act as a substrate although octanoyl-ACP is likely to be the physiological substrate.</text>
</comment>
<dbReference type="InterPro" id="IPR020605">
    <property type="entry name" value="Octanoyltransferase_CS"/>
</dbReference>
<evidence type="ECO:0000256" key="4">
    <source>
        <dbReference type="ARBA" id="ARBA00024732"/>
    </source>
</evidence>
<comment type="caution">
    <text evidence="11">The sequence shown here is derived from an EMBL/GenBank/DDBJ whole genome shotgun (WGS) entry which is preliminary data.</text>
</comment>
<keyword evidence="2 5" id="KW-0808">Transferase</keyword>
<dbReference type="EC" id="2.3.1.181" evidence="5 6"/>
<dbReference type="Gene3D" id="3.30.930.10">
    <property type="entry name" value="Bira Bifunctional Protein, Domain 2"/>
    <property type="match status" value="1"/>
</dbReference>
<dbReference type="GO" id="GO:0009249">
    <property type="term" value="P:protein lipoylation"/>
    <property type="evidence" value="ECO:0007669"/>
    <property type="project" value="InterPro"/>
</dbReference>
<comment type="similarity">
    <text evidence="5 6">Belongs to the LipB family.</text>
</comment>
<dbReference type="SUPFAM" id="SSF55681">
    <property type="entry name" value="Class II aaRS and biotin synthetases"/>
    <property type="match status" value="1"/>
</dbReference>
<dbReference type="Pfam" id="PF21948">
    <property type="entry name" value="LplA-B_cat"/>
    <property type="match status" value="1"/>
</dbReference>
<feature type="binding site" evidence="5 8">
    <location>
        <begin position="159"/>
        <end position="161"/>
    </location>
    <ligand>
        <name>substrate</name>
    </ligand>
</feature>
<dbReference type="EMBL" id="QMQB01000154">
    <property type="protein sequence ID" value="RLE12486.1"/>
    <property type="molecule type" value="Genomic_DNA"/>
</dbReference>
<keyword evidence="3 5" id="KW-0012">Acyltransferase</keyword>
<dbReference type="InterPro" id="IPR004143">
    <property type="entry name" value="BPL_LPL_catalytic"/>
</dbReference>
<dbReference type="GO" id="GO:0033819">
    <property type="term" value="F:lipoyl(octanoyl) transferase activity"/>
    <property type="evidence" value="ECO:0007669"/>
    <property type="project" value="UniProtKB-EC"/>
</dbReference>
<evidence type="ECO:0000313" key="12">
    <source>
        <dbReference type="Proteomes" id="UP000267654"/>
    </source>
</evidence>
<feature type="site" description="Lowers pKa of active site Cys" evidence="5 9">
    <location>
        <position position="143"/>
    </location>
</feature>
<dbReference type="CDD" id="cd16444">
    <property type="entry name" value="LipB"/>
    <property type="match status" value="1"/>
</dbReference>
<dbReference type="NCBIfam" id="NF010925">
    <property type="entry name" value="PRK14345.1"/>
    <property type="match status" value="1"/>
</dbReference>
<dbReference type="InterPro" id="IPR045864">
    <property type="entry name" value="aa-tRNA-synth_II/BPL/LPL"/>
</dbReference>
<dbReference type="InterPro" id="IPR000544">
    <property type="entry name" value="Octanoyltransferase"/>
</dbReference>
<evidence type="ECO:0000313" key="11">
    <source>
        <dbReference type="EMBL" id="RLE12486.1"/>
    </source>
</evidence>
<gene>
    <name evidence="5" type="primary">lipB</name>
    <name evidence="11" type="ORF">DRI96_04455</name>
</gene>
<sequence length="233" mass="26372">METHRCFIVNLGLIDYKKALYLQEKILKAKREKKMKEDVLLLLEHPPTITIGKKGSTGEILINKIKLKENGISVYEIGRGGKVTYHGPGQLVGYPILNLANYGKDLHLYLRNLEEVIIATLKEFGILATRKKGLTGVWVNDKKIASIGIQVKNWISMHGFALNVSCDLGYFELIQPCGMESKIMSSLEVILKEKIELGDVIAKLIPSFIKIFEIKFPLQLSFRELEDKLVTLF</sequence>
<name>A0A662DEY2_UNCAE</name>
<feature type="binding site" evidence="5 8">
    <location>
        <begin position="146"/>
        <end position="148"/>
    </location>
    <ligand>
        <name>substrate</name>
    </ligand>
</feature>
<comment type="pathway">
    <text evidence="1 5 6">Protein modification; protein lipoylation via endogenous pathway; protein N(6)-(lipoyl)lysine from octanoyl-[acyl-carrier-protein]: step 1/2.</text>
</comment>
<comment type="subcellular location">
    <subcellularLocation>
        <location evidence="5">Cytoplasm</location>
    </subcellularLocation>
</comment>
<evidence type="ECO:0000256" key="5">
    <source>
        <dbReference type="HAMAP-Rule" id="MF_00013"/>
    </source>
</evidence>
<evidence type="ECO:0000256" key="6">
    <source>
        <dbReference type="PIRNR" id="PIRNR016262"/>
    </source>
</evidence>
<evidence type="ECO:0000256" key="7">
    <source>
        <dbReference type="PIRSR" id="PIRSR016262-1"/>
    </source>
</evidence>
<evidence type="ECO:0000256" key="9">
    <source>
        <dbReference type="PIRSR" id="PIRSR016262-3"/>
    </source>
</evidence>
<organism evidence="11 12">
    <name type="scientific">Aerophobetes bacterium</name>
    <dbReference type="NCBI Taxonomy" id="2030807"/>
    <lineage>
        <taxon>Bacteria</taxon>
        <taxon>Candidatus Aerophobota</taxon>
    </lineage>
</organism>
<dbReference type="PROSITE" id="PS51733">
    <property type="entry name" value="BPL_LPL_CATALYTIC"/>
    <property type="match status" value="1"/>
</dbReference>
<evidence type="ECO:0000256" key="1">
    <source>
        <dbReference type="ARBA" id="ARBA00004821"/>
    </source>
</evidence>
<dbReference type="PIRSF" id="PIRSF016262">
    <property type="entry name" value="LPLase"/>
    <property type="match status" value="1"/>
</dbReference>
<dbReference type="PROSITE" id="PS01313">
    <property type="entry name" value="LIPB"/>
    <property type="match status" value="1"/>
</dbReference>
<dbReference type="AlphaFoldDB" id="A0A662DEY2"/>
<dbReference type="PANTHER" id="PTHR10993:SF7">
    <property type="entry name" value="LIPOYLTRANSFERASE 2, MITOCHONDRIAL-RELATED"/>
    <property type="match status" value="1"/>
</dbReference>
<dbReference type="NCBIfam" id="TIGR00214">
    <property type="entry name" value="lipB"/>
    <property type="match status" value="1"/>
</dbReference>
<comment type="catalytic activity">
    <reaction evidence="5 6">
        <text>octanoyl-[ACP] + L-lysyl-[protein] = N(6)-octanoyl-L-lysyl-[protein] + holo-[ACP] + H(+)</text>
        <dbReference type="Rhea" id="RHEA:17665"/>
        <dbReference type="Rhea" id="RHEA-COMP:9636"/>
        <dbReference type="Rhea" id="RHEA-COMP:9685"/>
        <dbReference type="Rhea" id="RHEA-COMP:9752"/>
        <dbReference type="Rhea" id="RHEA-COMP:9928"/>
        <dbReference type="ChEBI" id="CHEBI:15378"/>
        <dbReference type="ChEBI" id="CHEBI:29969"/>
        <dbReference type="ChEBI" id="CHEBI:64479"/>
        <dbReference type="ChEBI" id="CHEBI:78463"/>
        <dbReference type="ChEBI" id="CHEBI:78809"/>
        <dbReference type="EC" id="2.3.1.181"/>
    </reaction>
</comment>
<comment type="miscellaneous">
    <text evidence="5">In the reaction, the free carboxyl group of octanoic acid is attached via an amide linkage to the epsilon-amino group of a specific lysine residue of lipoyl domains of lipoate-dependent enzymes.</text>
</comment>
<dbReference type="PANTHER" id="PTHR10993">
    <property type="entry name" value="OCTANOYLTRANSFERASE"/>
    <property type="match status" value="1"/>
</dbReference>
<dbReference type="GO" id="GO:0005737">
    <property type="term" value="C:cytoplasm"/>
    <property type="evidence" value="ECO:0007669"/>
    <property type="project" value="UniProtKB-SubCell"/>
</dbReference>
<proteinExistence type="inferred from homology"/>
<keyword evidence="5" id="KW-0963">Cytoplasm</keyword>
<dbReference type="UniPathway" id="UPA00538">
    <property type="reaction ID" value="UER00592"/>
</dbReference>
<evidence type="ECO:0000256" key="3">
    <source>
        <dbReference type="ARBA" id="ARBA00023315"/>
    </source>
</evidence>
<feature type="binding site" evidence="5 8">
    <location>
        <begin position="79"/>
        <end position="86"/>
    </location>
    <ligand>
        <name>substrate</name>
    </ligand>
</feature>
<evidence type="ECO:0000256" key="2">
    <source>
        <dbReference type="ARBA" id="ARBA00022679"/>
    </source>
</evidence>
<evidence type="ECO:0000256" key="8">
    <source>
        <dbReference type="PIRSR" id="PIRSR016262-2"/>
    </source>
</evidence>
<protein>
    <recommendedName>
        <fullName evidence="5 6">Octanoyltransferase</fullName>
        <ecNumber evidence="5 6">2.3.1.181</ecNumber>
    </recommendedName>
    <alternativeName>
        <fullName evidence="5">Lipoate-protein ligase B</fullName>
    </alternativeName>
    <alternativeName>
        <fullName evidence="5">Lipoyl/octanoyl transferase</fullName>
    </alternativeName>
    <alternativeName>
        <fullName evidence="5">Octanoyl-[acyl-carrier-protein]-protein N-octanoyltransferase</fullName>
    </alternativeName>
</protein>
<dbReference type="HAMAP" id="MF_00013">
    <property type="entry name" value="LipB"/>
    <property type="match status" value="1"/>
</dbReference>
<evidence type="ECO:0000259" key="10">
    <source>
        <dbReference type="PROSITE" id="PS51733"/>
    </source>
</evidence>
<accession>A0A662DEY2</accession>
<feature type="domain" description="BPL/LPL catalytic" evidence="10">
    <location>
        <begin position="34"/>
        <end position="216"/>
    </location>
</feature>
<reference evidence="11 12" key="1">
    <citation type="submission" date="2018-06" db="EMBL/GenBank/DDBJ databases">
        <title>Extensive metabolic versatility and redundancy in microbially diverse, dynamic hydrothermal sediments.</title>
        <authorList>
            <person name="Dombrowski N."/>
            <person name="Teske A."/>
            <person name="Baker B.J."/>
        </authorList>
    </citation>
    <scope>NUCLEOTIDE SEQUENCE [LARGE SCALE GENOMIC DNA]</scope>
    <source>
        <strain evidence="11">B19_G9</strain>
    </source>
</reference>
<feature type="active site" description="Acyl-thioester intermediate" evidence="5 7">
    <location>
        <position position="177"/>
    </location>
</feature>